<protein>
    <submittedName>
        <fullName evidence="1">Uncharacterized protein</fullName>
    </submittedName>
</protein>
<dbReference type="Proteomes" id="UP001148662">
    <property type="component" value="Unassembled WGS sequence"/>
</dbReference>
<reference evidence="1" key="1">
    <citation type="submission" date="2022-07" db="EMBL/GenBank/DDBJ databases">
        <title>Genome Sequence of Phlebia brevispora.</title>
        <authorList>
            <person name="Buettner E."/>
        </authorList>
    </citation>
    <scope>NUCLEOTIDE SEQUENCE</scope>
    <source>
        <strain evidence="1">MPL23</strain>
    </source>
</reference>
<proteinExistence type="predicted"/>
<accession>A0ACC1T208</accession>
<sequence>MPPFVPTPREIFLLGLLLTGLLIFSTTIHPSTLSVSDLSKLRTNYYPTEDEVEPPPSTFESQYSLQALNVPLRWGLGQVPETQIVAHVPGWTIFDRLYFVNGTFYVVSDSPENLPDRKNMISSGIFIANGAEEEAKRDPTDRDMRIIDTDTARRLFDTQAERLDGVTLLVNDPKQFPASPTITTGLRNCSSVSGGYTPLWTHQ</sequence>
<keyword evidence="2" id="KW-1185">Reference proteome</keyword>
<evidence type="ECO:0000313" key="2">
    <source>
        <dbReference type="Proteomes" id="UP001148662"/>
    </source>
</evidence>
<name>A0ACC1T208_9APHY</name>
<dbReference type="EMBL" id="JANHOG010000825">
    <property type="protein sequence ID" value="KAJ3551278.1"/>
    <property type="molecule type" value="Genomic_DNA"/>
</dbReference>
<organism evidence="1 2">
    <name type="scientific">Phlebia brevispora</name>
    <dbReference type="NCBI Taxonomy" id="194682"/>
    <lineage>
        <taxon>Eukaryota</taxon>
        <taxon>Fungi</taxon>
        <taxon>Dikarya</taxon>
        <taxon>Basidiomycota</taxon>
        <taxon>Agaricomycotina</taxon>
        <taxon>Agaricomycetes</taxon>
        <taxon>Polyporales</taxon>
        <taxon>Meruliaceae</taxon>
        <taxon>Phlebia</taxon>
    </lineage>
</organism>
<gene>
    <name evidence="1" type="ORF">NM688_g4797</name>
</gene>
<comment type="caution">
    <text evidence="1">The sequence shown here is derived from an EMBL/GenBank/DDBJ whole genome shotgun (WGS) entry which is preliminary data.</text>
</comment>
<evidence type="ECO:0000313" key="1">
    <source>
        <dbReference type="EMBL" id="KAJ3551278.1"/>
    </source>
</evidence>